<proteinExistence type="predicted"/>
<sequence>MASLLKDPLFETSGMAPAPNRTYCYLTITKSEVIWRWWKISLRAVDRLAGPGEVKLSHQEMLEDKQLQGEITTVFGQDVLDHAKTLCQGHFNYLEHLSDALLLHILGFLELEDVGQLLRTSRQFWKLCQSEEYWENAVQQRCSTLPDEVVALARDIGWRRIFFTNKIQLQLAKPALGAKLRPVILRLHRFQVKDLIIREARGRRTISLLCADVKVLAKMLAKRMESIMPTVISPEPDRVH</sequence>
<evidence type="ECO:0000313" key="1">
    <source>
        <dbReference type="Ensembl" id="ENSPMGP00000016655.1"/>
    </source>
</evidence>
<reference evidence="1" key="1">
    <citation type="submission" date="2025-08" db="UniProtKB">
        <authorList>
            <consortium name="Ensembl"/>
        </authorList>
    </citation>
    <scope>IDENTIFICATION</scope>
</reference>
<dbReference type="Proteomes" id="UP000261520">
    <property type="component" value="Unplaced"/>
</dbReference>
<keyword evidence="2" id="KW-1185">Reference proteome</keyword>
<dbReference type="AlphaFoldDB" id="A0A3B4AIY7"/>
<dbReference type="InterPro" id="IPR036047">
    <property type="entry name" value="F-box-like_dom_sf"/>
</dbReference>
<accession>A0A3B4AIY7</accession>
<organism evidence="1 2">
    <name type="scientific">Periophthalmus magnuspinnatus</name>
    <dbReference type="NCBI Taxonomy" id="409849"/>
    <lineage>
        <taxon>Eukaryota</taxon>
        <taxon>Metazoa</taxon>
        <taxon>Chordata</taxon>
        <taxon>Craniata</taxon>
        <taxon>Vertebrata</taxon>
        <taxon>Euteleostomi</taxon>
        <taxon>Actinopterygii</taxon>
        <taxon>Neopterygii</taxon>
        <taxon>Teleostei</taxon>
        <taxon>Neoteleostei</taxon>
        <taxon>Acanthomorphata</taxon>
        <taxon>Gobiaria</taxon>
        <taxon>Gobiiformes</taxon>
        <taxon>Gobioidei</taxon>
        <taxon>Gobiidae</taxon>
        <taxon>Oxudercinae</taxon>
        <taxon>Periophthalmus</taxon>
    </lineage>
</organism>
<dbReference type="Ensembl" id="ENSPMGT00000017784.1">
    <property type="protein sequence ID" value="ENSPMGP00000016655.1"/>
    <property type="gene ID" value="ENSPMGG00000013673.1"/>
</dbReference>
<reference evidence="1" key="2">
    <citation type="submission" date="2025-09" db="UniProtKB">
        <authorList>
            <consortium name="Ensembl"/>
        </authorList>
    </citation>
    <scope>IDENTIFICATION</scope>
</reference>
<dbReference type="Gene3D" id="1.20.1280.50">
    <property type="match status" value="1"/>
</dbReference>
<protein>
    <submittedName>
        <fullName evidence="1">Uncharacterized protein</fullName>
    </submittedName>
</protein>
<dbReference type="SUPFAM" id="SSF81383">
    <property type="entry name" value="F-box domain"/>
    <property type="match status" value="1"/>
</dbReference>
<evidence type="ECO:0000313" key="2">
    <source>
        <dbReference type="Proteomes" id="UP000261520"/>
    </source>
</evidence>
<dbReference type="STRING" id="409849.ENSPMGP00000016655"/>
<name>A0A3B4AIY7_9GOBI</name>